<dbReference type="KEGG" id="fsr:KQR59_05280"/>
<evidence type="ECO:0000313" key="2">
    <source>
        <dbReference type="Proteomes" id="UP000683421"/>
    </source>
</evidence>
<protein>
    <submittedName>
        <fullName evidence="1">Helix-turn-helix domain-containing protein</fullName>
    </submittedName>
</protein>
<dbReference type="EMBL" id="CP076680">
    <property type="protein sequence ID" value="QWU98528.1"/>
    <property type="molecule type" value="Genomic_DNA"/>
</dbReference>
<dbReference type="Proteomes" id="UP000683421">
    <property type="component" value="Chromosome"/>
</dbReference>
<organism evidence="1 2">
    <name type="scientific">Francisella salimarina</name>
    <dbReference type="NCBI Taxonomy" id="2599927"/>
    <lineage>
        <taxon>Bacteria</taxon>
        <taxon>Pseudomonadati</taxon>
        <taxon>Pseudomonadota</taxon>
        <taxon>Gammaproteobacteria</taxon>
        <taxon>Thiotrichales</taxon>
        <taxon>Francisellaceae</taxon>
        <taxon>Francisella</taxon>
    </lineage>
</organism>
<dbReference type="RefSeq" id="WP_216691732.1">
    <property type="nucleotide sequence ID" value="NZ_CP076680.1"/>
</dbReference>
<evidence type="ECO:0000313" key="1">
    <source>
        <dbReference type="EMBL" id="QWU98528.1"/>
    </source>
</evidence>
<reference evidence="1 2" key="1">
    <citation type="submission" date="2021-06" db="EMBL/GenBank/DDBJ databases">
        <title>Ulceroglandular infection and bacteremia caused by Francisella salimarina in an immunocompromised patient, France.</title>
        <authorList>
            <person name="Hennebique A."/>
            <person name="Caspar Y."/>
            <person name="Maurin M."/>
            <person name="Boisset S."/>
            <person name="Pelloux I."/>
            <person name="Gallego-Hernanz M.P."/>
            <person name="Burucoa C."/>
            <person name="Cazenave-Roblot F."/>
            <person name="Plouzeau C."/>
            <person name="Rammaert B."/>
        </authorList>
    </citation>
    <scope>NUCLEOTIDE SEQUENCE [LARGE SCALE GENOMIC DNA]</scope>
    <source>
        <strain evidence="1 2">CHUGA-F75</strain>
    </source>
</reference>
<keyword evidence="2" id="KW-1185">Reference proteome</keyword>
<dbReference type="Pfam" id="PF13730">
    <property type="entry name" value="HTH_36"/>
    <property type="match status" value="1"/>
</dbReference>
<sequence>MKTNIRPFTQIDNQLINSRTLSIKAKGLYTYMKSKPKNWKFTIRSIASQLPEGKRSIGNALKELKEYGWIEFYRRPSGIGEYIIHTQPIGEFYESITHNVDQHNSTMLIPTSTQEHRISNIDHNNIDNNSNKEQNKQYQADIEIELRIFESLIELGFDDIESTKIINKNRGILILLEQACIEAKKSQKMDISDDQEAYFNGIINNILQKHIGE</sequence>
<proteinExistence type="predicted"/>
<accession>A0AAJ4NMB7</accession>
<name>A0AAJ4NMB7_9GAMM</name>
<gene>
    <name evidence="1" type="ORF">KQR59_05280</name>
</gene>
<dbReference type="AlphaFoldDB" id="A0AAJ4NMB7"/>